<dbReference type="AlphaFoldDB" id="A0A914Q627"/>
<evidence type="ECO:0000259" key="1">
    <source>
        <dbReference type="PROSITE" id="PS50097"/>
    </source>
</evidence>
<name>A0A914Q627_9BILA</name>
<sequence length="265" mass="30884">MSCTKISTTEVPISVRWKIPKEKLLNESKKEEWQIKSEDYSIQGLPGFSYYIAIAQYKMPRKFGIYARIQTREEFNTDVSLKISIPSENLVFTNTGIKTRTKHVHFSFINDELFDPTRNFIVNDSMIITMEAIITVQMDEWQQLLFKIDSAVLVSEESQFCKLGLRLWDRDDKDFAFIVNGKDIQIHKLSVSTESSVFDRMIKSGLIESEENKVTIIDFDYETVEIALKFCYGIKDEKLYNVKTGINLLQFADKYDIKDLKVNLF</sequence>
<dbReference type="Pfam" id="PF00651">
    <property type="entry name" value="BTB"/>
    <property type="match status" value="1"/>
</dbReference>
<dbReference type="CDD" id="cd18186">
    <property type="entry name" value="BTB_POZ_ZBTB_KLHL-like"/>
    <property type="match status" value="1"/>
</dbReference>
<accession>A0A914Q627</accession>
<dbReference type="WBParaSite" id="PDA_v2.g24430.t1">
    <property type="protein sequence ID" value="PDA_v2.g24430.t1"/>
    <property type="gene ID" value="PDA_v2.g24430"/>
</dbReference>
<dbReference type="PROSITE" id="PS50097">
    <property type="entry name" value="BTB"/>
    <property type="match status" value="1"/>
</dbReference>
<feature type="domain" description="BTB" evidence="1">
    <location>
        <begin position="173"/>
        <end position="232"/>
    </location>
</feature>
<organism evidence="2 3">
    <name type="scientific">Panagrolaimus davidi</name>
    <dbReference type="NCBI Taxonomy" id="227884"/>
    <lineage>
        <taxon>Eukaryota</taxon>
        <taxon>Metazoa</taxon>
        <taxon>Ecdysozoa</taxon>
        <taxon>Nematoda</taxon>
        <taxon>Chromadorea</taxon>
        <taxon>Rhabditida</taxon>
        <taxon>Tylenchina</taxon>
        <taxon>Panagrolaimomorpha</taxon>
        <taxon>Panagrolaimoidea</taxon>
        <taxon>Panagrolaimidae</taxon>
        <taxon>Panagrolaimus</taxon>
    </lineage>
</organism>
<proteinExistence type="predicted"/>
<dbReference type="InterPro" id="IPR011333">
    <property type="entry name" value="SKP1/BTB/POZ_sf"/>
</dbReference>
<dbReference type="SUPFAM" id="SSF54695">
    <property type="entry name" value="POZ domain"/>
    <property type="match status" value="1"/>
</dbReference>
<keyword evidence="2" id="KW-1185">Reference proteome</keyword>
<evidence type="ECO:0000313" key="2">
    <source>
        <dbReference type="Proteomes" id="UP000887578"/>
    </source>
</evidence>
<dbReference type="Gene3D" id="3.30.710.10">
    <property type="entry name" value="Potassium Channel Kv1.1, Chain A"/>
    <property type="match status" value="1"/>
</dbReference>
<dbReference type="InterPro" id="IPR000210">
    <property type="entry name" value="BTB/POZ_dom"/>
</dbReference>
<dbReference type="Proteomes" id="UP000887578">
    <property type="component" value="Unplaced"/>
</dbReference>
<evidence type="ECO:0000313" key="3">
    <source>
        <dbReference type="WBParaSite" id="PDA_v2.g24430.t1"/>
    </source>
</evidence>
<dbReference type="PANTHER" id="PTHR24413">
    <property type="entry name" value="SPECKLE-TYPE POZ PROTEIN"/>
    <property type="match status" value="1"/>
</dbReference>
<reference evidence="3" key="1">
    <citation type="submission" date="2022-11" db="UniProtKB">
        <authorList>
            <consortium name="WormBaseParasite"/>
        </authorList>
    </citation>
    <scope>IDENTIFICATION</scope>
</reference>
<protein>
    <submittedName>
        <fullName evidence="3">BTB domain-containing protein</fullName>
    </submittedName>
</protein>